<dbReference type="Gramene" id="MELO3C035115.2.1">
    <property type="protein sequence ID" value="MELO3C035115.2.1"/>
    <property type="gene ID" value="MELO3C035115.2"/>
</dbReference>
<sequence length="192" mass="22827">MENRRERRYDWTTVMKEKQTKGNRVDANRREANEDRFQTMKMEMLEFQMQNNGKEMPENEGLKTICFQISNNGQSETQHFKKIASIAKSTGDRLLVDRLVWFICDRPTFATWSIGFPVRPLCRLQRDRLQSLNGTLETECPSFVLRRKFRNFFTPQKEIAVELRDMYNAVLGWNEGLKKDKWGFDLACQDIR</sequence>
<reference evidence="1" key="1">
    <citation type="submission" date="2023-03" db="UniProtKB">
        <authorList>
            <consortium name="EnsemblPlants"/>
        </authorList>
    </citation>
    <scope>IDENTIFICATION</scope>
</reference>
<protein>
    <submittedName>
        <fullName evidence="1">Uncharacterized protein</fullName>
    </submittedName>
</protein>
<proteinExistence type="predicted"/>
<dbReference type="AlphaFoldDB" id="A0A9I9EKI1"/>
<name>A0A9I9EKI1_CUCME</name>
<accession>A0A9I9EKI1</accession>
<organism evidence="1">
    <name type="scientific">Cucumis melo</name>
    <name type="common">Muskmelon</name>
    <dbReference type="NCBI Taxonomy" id="3656"/>
    <lineage>
        <taxon>Eukaryota</taxon>
        <taxon>Viridiplantae</taxon>
        <taxon>Streptophyta</taxon>
        <taxon>Embryophyta</taxon>
        <taxon>Tracheophyta</taxon>
        <taxon>Spermatophyta</taxon>
        <taxon>Magnoliopsida</taxon>
        <taxon>eudicotyledons</taxon>
        <taxon>Gunneridae</taxon>
        <taxon>Pentapetalae</taxon>
        <taxon>rosids</taxon>
        <taxon>fabids</taxon>
        <taxon>Cucurbitales</taxon>
        <taxon>Cucurbitaceae</taxon>
        <taxon>Benincaseae</taxon>
        <taxon>Cucumis</taxon>
    </lineage>
</organism>
<dbReference type="EnsemblPlants" id="MELO3C035115.2.1">
    <property type="protein sequence ID" value="MELO3C035115.2.1"/>
    <property type="gene ID" value="MELO3C035115.2"/>
</dbReference>
<evidence type="ECO:0000313" key="1">
    <source>
        <dbReference type="EnsemblPlants" id="MELO3C035115.2.1"/>
    </source>
</evidence>